<evidence type="ECO:0000313" key="3">
    <source>
        <dbReference type="EMBL" id="MBS2212506.1"/>
    </source>
</evidence>
<organism evidence="3 4">
    <name type="scientific">Carboxylicivirga mesophila</name>
    <dbReference type="NCBI Taxonomy" id="1166478"/>
    <lineage>
        <taxon>Bacteria</taxon>
        <taxon>Pseudomonadati</taxon>
        <taxon>Bacteroidota</taxon>
        <taxon>Bacteroidia</taxon>
        <taxon>Marinilabiliales</taxon>
        <taxon>Marinilabiliaceae</taxon>
        <taxon>Carboxylicivirga</taxon>
    </lineage>
</organism>
<keyword evidence="3" id="KW-0489">Methyltransferase</keyword>
<protein>
    <submittedName>
        <fullName evidence="3">Class I SAM-dependent methyltransferase</fullName>
    </submittedName>
</protein>
<comment type="caution">
    <text evidence="3">The sequence shown here is derived from an EMBL/GenBank/DDBJ whole genome shotgun (WGS) entry which is preliminary data.</text>
</comment>
<dbReference type="Pfam" id="PF13649">
    <property type="entry name" value="Methyltransf_25"/>
    <property type="match status" value="1"/>
</dbReference>
<dbReference type="Proteomes" id="UP000721861">
    <property type="component" value="Unassembled WGS sequence"/>
</dbReference>
<dbReference type="CDD" id="cd02440">
    <property type="entry name" value="AdoMet_MTases"/>
    <property type="match status" value="1"/>
</dbReference>
<keyword evidence="1" id="KW-0808">Transferase</keyword>
<feature type="domain" description="Methyltransferase" evidence="2">
    <location>
        <begin position="42"/>
        <end position="128"/>
    </location>
</feature>
<evidence type="ECO:0000259" key="2">
    <source>
        <dbReference type="Pfam" id="PF13649"/>
    </source>
</evidence>
<accession>A0ABS5KD97</accession>
<dbReference type="GO" id="GO:0008168">
    <property type="term" value="F:methyltransferase activity"/>
    <property type="evidence" value="ECO:0007669"/>
    <property type="project" value="UniProtKB-KW"/>
</dbReference>
<sequence>MKEMWNERYESKDYFYGTEPNPAFKSFIDNNTPGKLLLPAEGEGRNAVYAATKGWEVTAIDFSEEARKKALNLAKSQKTSITYHIDDVQQLEFQAHTFDYIACVFMHLPSEQLQLIYKRLISLLKPLGRLLIVGFNKKQLKYSSGGPRNEDWLFSAENLKEQFKAHTIIQAEDFKTTLNEGNGHEGLAEIAILEMKKE</sequence>
<evidence type="ECO:0000256" key="1">
    <source>
        <dbReference type="ARBA" id="ARBA00022679"/>
    </source>
</evidence>
<dbReference type="EMBL" id="JAGUCN010000016">
    <property type="protein sequence ID" value="MBS2212506.1"/>
    <property type="molecule type" value="Genomic_DNA"/>
</dbReference>
<dbReference type="RefSeq" id="WP_212229200.1">
    <property type="nucleotide sequence ID" value="NZ_JAGUCN010000016.1"/>
</dbReference>
<reference evidence="3 4" key="1">
    <citation type="journal article" date="2014" name="Int. J. Syst. Evol. Microbiol.">
        <title>Carboxylicivirga gen. nov. in the family Marinilabiliaceae with two novel species, Carboxylicivirga mesophila sp. nov. and Carboxylicivirga taeanensis sp. nov., and reclassification of Cytophaga fermentans as Saccharicrinis fermentans gen. nov., comb. nov.</title>
        <authorList>
            <person name="Yang S.H."/>
            <person name="Seo H.S."/>
            <person name="Woo J.H."/>
            <person name="Oh H.M."/>
            <person name="Jang H."/>
            <person name="Lee J.H."/>
            <person name="Kim S.J."/>
            <person name="Kwon K.K."/>
        </authorList>
    </citation>
    <scope>NUCLEOTIDE SEQUENCE [LARGE SCALE GENOMIC DNA]</scope>
    <source>
        <strain evidence="3 4">JCM 18290</strain>
    </source>
</reference>
<dbReference type="PANTHER" id="PTHR43861">
    <property type="entry name" value="TRANS-ACONITATE 2-METHYLTRANSFERASE-RELATED"/>
    <property type="match status" value="1"/>
</dbReference>
<evidence type="ECO:0000313" key="4">
    <source>
        <dbReference type="Proteomes" id="UP000721861"/>
    </source>
</evidence>
<dbReference type="InterPro" id="IPR041698">
    <property type="entry name" value="Methyltransf_25"/>
</dbReference>
<dbReference type="InterPro" id="IPR029063">
    <property type="entry name" value="SAM-dependent_MTases_sf"/>
</dbReference>
<dbReference type="SUPFAM" id="SSF53335">
    <property type="entry name" value="S-adenosyl-L-methionine-dependent methyltransferases"/>
    <property type="match status" value="1"/>
</dbReference>
<dbReference type="PANTHER" id="PTHR43861:SF3">
    <property type="entry name" value="PUTATIVE (AFU_ORTHOLOGUE AFUA_2G14390)-RELATED"/>
    <property type="match status" value="1"/>
</dbReference>
<dbReference type="Gene3D" id="3.40.50.150">
    <property type="entry name" value="Vaccinia Virus protein VP39"/>
    <property type="match status" value="1"/>
</dbReference>
<keyword evidence="4" id="KW-1185">Reference proteome</keyword>
<dbReference type="GO" id="GO:0032259">
    <property type="term" value="P:methylation"/>
    <property type="evidence" value="ECO:0007669"/>
    <property type="project" value="UniProtKB-KW"/>
</dbReference>
<name>A0ABS5KD97_9BACT</name>
<gene>
    <name evidence="3" type="ORF">KEM09_13905</name>
</gene>
<proteinExistence type="predicted"/>